<dbReference type="SMART" id="SM00014">
    <property type="entry name" value="acidPPc"/>
    <property type="match status" value="1"/>
</dbReference>
<evidence type="ECO:0000313" key="3">
    <source>
        <dbReference type="EMBL" id="APH04726.1"/>
    </source>
</evidence>
<evidence type="ECO:0000256" key="1">
    <source>
        <dbReference type="SAM" id="Phobius"/>
    </source>
</evidence>
<keyword evidence="4" id="KW-1185">Reference proteome</keyword>
<reference evidence="3 4" key="1">
    <citation type="journal article" date="2016" name="Sci. Rep.">
        <title>Complete genome sequence and transcriptomic analysis of a novel marine strain Bacillus weihaiensis reveals the mechanism of brown algae degradation.</title>
        <authorList>
            <person name="Zhu Y."/>
            <person name="Chen P."/>
            <person name="Bao Y."/>
            <person name="Men Y."/>
            <person name="Zeng Y."/>
            <person name="Yang J."/>
            <person name="Sun J."/>
            <person name="Sun Y."/>
        </authorList>
    </citation>
    <scope>NUCLEOTIDE SEQUENCE [LARGE SCALE GENOMIC DNA]</scope>
    <source>
        <strain evidence="3 4">Alg07</strain>
    </source>
</reference>
<dbReference type="PANTHER" id="PTHR14969:SF13">
    <property type="entry name" value="AT30094P"/>
    <property type="match status" value="1"/>
</dbReference>
<dbReference type="SUPFAM" id="SSF48317">
    <property type="entry name" value="Acid phosphatase/Vanadium-dependent haloperoxidase"/>
    <property type="match status" value="1"/>
</dbReference>
<name>A0A1L3MQW7_9BACI</name>
<dbReference type="Gene3D" id="1.20.144.10">
    <property type="entry name" value="Phosphatidic acid phosphatase type 2/haloperoxidase"/>
    <property type="match status" value="2"/>
</dbReference>
<dbReference type="STRING" id="1547283.A9C19_08175"/>
<keyword evidence="1" id="KW-0472">Membrane</keyword>
<accession>A0A1L3MQW7</accession>
<dbReference type="InterPro" id="IPR000326">
    <property type="entry name" value="PAP2/HPO"/>
</dbReference>
<feature type="transmembrane region" description="Helical" evidence="1">
    <location>
        <begin position="121"/>
        <end position="143"/>
    </location>
</feature>
<feature type="domain" description="Phosphatidic acid phosphatase type 2/haloperoxidase" evidence="2">
    <location>
        <begin position="80"/>
        <end position="192"/>
    </location>
</feature>
<evidence type="ECO:0000259" key="2">
    <source>
        <dbReference type="SMART" id="SM00014"/>
    </source>
</evidence>
<organism evidence="3 4">
    <name type="scientific">Bacillus weihaiensis</name>
    <dbReference type="NCBI Taxonomy" id="1547283"/>
    <lineage>
        <taxon>Bacteria</taxon>
        <taxon>Bacillati</taxon>
        <taxon>Bacillota</taxon>
        <taxon>Bacilli</taxon>
        <taxon>Bacillales</taxon>
        <taxon>Bacillaceae</taxon>
        <taxon>Bacillus</taxon>
    </lineage>
</organism>
<dbReference type="Proteomes" id="UP000181936">
    <property type="component" value="Chromosome"/>
</dbReference>
<proteinExistence type="predicted"/>
<dbReference type="AlphaFoldDB" id="A0A1L3MQW7"/>
<keyword evidence="1" id="KW-1133">Transmembrane helix</keyword>
<dbReference type="Pfam" id="PF01569">
    <property type="entry name" value="PAP2"/>
    <property type="match status" value="1"/>
</dbReference>
<dbReference type="RefSeq" id="WP_072579518.1">
    <property type="nucleotide sequence ID" value="NZ_CP016020.1"/>
</dbReference>
<dbReference type="KEGG" id="bwh:A9C19_08175"/>
<dbReference type="OrthoDB" id="9789113at2"/>
<feature type="transmembrane region" description="Helical" evidence="1">
    <location>
        <begin position="177"/>
        <end position="194"/>
    </location>
</feature>
<dbReference type="InterPro" id="IPR036938">
    <property type="entry name" value="PAP2/HPO_sf"/>
</dbReference>
<sequence length="204" mass="23608">MIAIILILVIVFIGCAVMYPIPFFYEWDVKTTLFFEDHRTPFLTEFFLFITDLGSIKYILPICIIFTIFFLYKRMVIEATLLMIMFFSVRYLNILLKNIFVRNRPNFDAVYEAVHYSFPSGHAMNSIATYGFLFILLTLSINVSRAWRGLSIVIVCIFIGLIGMSRIYLGVHYVTDIVAGFCAGGIWLLIFQAVSRKIPSFRQK</sequence>
<feature type="transmembrane region" description="Helical" evidence="1">
    <location>
        <begin position="79"/>
        <end position="101"/>
    </location>
</feature>
<protein>
    <recommendedName>
        <fullName evidence="2">Phosphatidic acid phosphatase type 2/haloperoxidase domain-containing protein</fullName>
    </recommendedName>
</protein>
<feature type="transmembrane region" description="Helical" evidence="1">
    <location>
        <begin position="150"/>
        <end position="171"/>
    </location>
</feature>
<dbReference type="PANTHER" id="PTHR14969">
    <property type="entry name" value="SPHINGOSINE-1-PHOSPHATE PHOSPHOHYDROLASE"/>
    <property type="match status" value="1"/>
</dbReference>
<keyword evidence="1" id="KW-0812">Transmembrane</keyword>
<dbReference type="EMBL" id="CP016020">
    <property type="protein sequence ID" value="APH04726.1"/>
    <property type="molecule type" value="Genomic_DNA"/>
</dbReference>
<gene>
    <name evidence="3" type="ORF">A9C19_08175</name>
</gene>
<evidence type="ECO:0000313" key="4">
    <source>
        <dbReference type="Proteomes" id="UP000181936"/>
    </source>
</evidence>
<feature type="transmembrane region" description="Helical" evidence="1">
    <location>
        <begin position="42"/>
        <end position="72"/>
    </location>
</feature>
<dbReference type="CDD" id="cd03392">
    <property type="entry name" value="PAP2_like_2"/>
    <property type="match status" value="1"/>
</dbReference>